<dbReference type="eggNOG" id="COG3884">
    <property type="taxonomic scope" value="Bacteria"/>
</dbReference>
<evidence type="ECO:0000259" key="9">
    <source>
        <dbReference type="Pfam" id="PF20791"/>
    </source>
</evidence>
<keyword evidence="3" id="KW-0378">Hydrolase</keyword>
<feature type="domain" description="Acyl-ACP thioesterase N-terminal hotdog" evidence="8">
    <location>
        <begin position="7"/>
        <end position="129"/>
    </location>
</feature>
<dbReference type="Pfam" id="PF01643">
    <property type="entry name" value="Acyl-ACP_TE"/>
    <property type="match status" value="1"/>
</dbReference>
<dbReference type="SUPFAM" id="SSF54637">
    <property type="entry name" value="Thioesterase/thiol ester dehydrase-isomerase"/>
    <property type="match status" value="2"/>
</dbReference>
<accession>B0G788</accession>
<dbReference type="Gene3D" id="3.10.129.10">
    <property type="entry name" value="Hotdog Thioesterase"/>
    <property type="match status" value="1"/>
</dbReference>
<dbReference type="PANTHER" id="PTHR31727">
    <property type="entry name" value="OLEOYL-ACYL CARRIER PROTEIN THIOESTERASE 1, CHLOROPLASTIC"/>
    <property type="match status" value="1"/>
</dbReference>
<evidence type="ECO:0000313" key="10">
    <source>
        <dbReference type="EMBL" id="EDR46596.1"/>
    </source>
</evidence>
<feature type="domain" description="Acyl-ACP thioesterase-like C-terminal" evidence="9">
    <location>
        <begin position="158"/>
        <end position="240"/>
    </location>
</feature>
<organism evidence="10 11">
    <name type="scientific">Dorea formicigenerans ATCC 27755</name>
    <dbReference type="NCBI Taxonomy" id="411461"/>
    <lineage>
        <taxon>Bacteria</taxon>
        <taxon>Bacillati</taxon>
        <taxon>Bacillota</taxon>
        <taxon>Clostridia</taxon>
        <taxon>Lachnospirales</taxon>
        <taxon>Lachnospiraceae</taxon>
        <taxon>Dorea</taxon>
    </lineage>
</organism>
<keyword evidence="2" id="KW-0444">Lipid biosynthesis</keyword>
<sequence length="241" mass="28214">MPKKEYKYMIDGRVRFSEIDHTRKITVPSIINYFQDCSTFQSEDIGVGLDVLSKKKKAWILTYWQIVIDHYPKMNDKIQVSTWASKFKGMLAERNFCMTDENGEKAAYAQSVWVYMDVEKGRPVRPDQEELDAYGQCEPLEMDYESRKIALPEECMSLEPFPVRRYHIDTNEHVNNCQYVQMAMEMLDQERVIRQVRVEYKKSAVLGDMIVPRTGDRDGRTVVELCTTEGELYAAVEFAWV</sequence>
<evidence type="ECO:0000256" key="1">
    <source>
        <dbReference type="ARBA" id="ARBA00006500"/>
    </source>
</evidence>
<keyword evidence="7" id="KW-0275">Fatty acid biosynthesis</keyword>
<dbReference type="AlphaFoldDB" id="B0G788"/>
<dbReference type="CDD" id="cd00586">
    <property type="entry name" value="4HBT"/>
    <property type="match status" value="1"/>
</dbReference>
<dbReference type="GO" id="GO:0000036">
    <property type="term" value="F:acyl carrier activity"/>
    <property type="evidence" value="ECO:0007669"/>
    <property type="project" value="TreeGrafter"/>
</dbReference>
<evidence type="ECO:0000313" key="11">
    <source>
        <dbReference type="Proteomes" id="UP000005359"/>
    </source>
</evidence>
<dbReference type="EMBL" id="AAXA02000014">
    <property type="protein sequence ID" value="EDR46596.1"/>
    <property type="molecule type" value="Genomic_DNA"/>
</dbReference>
<dbReference type="GO" id="GO:0016297">
    <property type="term" value="F:fatty acyl-[ACP] hydrolase activity"/>
    <property type="evidence" value="ECO:0007669"/>
    <property type="project" value="InterPro"/>
</dbReference>
<keyword evidence="6" id="KW-0443">Lipid metabolism</keyword>
<reference evidence="10 11" key="2">
    <citation type="submission" date="2007-10" db="EMBL/GenBank/DDBJ databases">
        <authorList>
            <person name="Fulton L."/>
            <person name="Clifton S."/>
            <person name="Fulton B."/>
            <person name="Xu J."/>
            <person name="Minx P."/>
            <person name="Pepin K.H."/>
            <person name="Johnson M."/>
            <person name="Thiruvilangam P."/>
            <person name="Bhonagiri V."/>
            <person name="Nash W.E."/>
            <person name="Wang C."/>
            <person name="Mardis E.R."/>
            <person name="Wilson R.K."/>
        </authorList>
    </citation>
    <scope>NUCLEOTIDE SEQUENCE [LARGE SCALE GENOMIC DNA]</scope>
    <source>
        <strain evidence="10 11">ATCC 27755</strain>
    </source>
</reference>
<dbReference type="STRING" id="411461.DORFOR_01819"/>
<evidence type="ECO:0000256" key="7">
    <source>
        <dbReference type="ARBA" id="ARBA00023160"/>
    </source>
</evidence>
<dbReference type="PaxDb" id="411461-DORFOR_01819"/>
<dbReference type="Pfam" id="PF20791">
    <property type="entry name" value="Acyl-ACP_TE_C"/>
    <property type="match status" value="1"/>
</dbReference>
<comment type="caution">
    <text evidence="10">The sequence shown here is derived from an EMBL/GenBank/DDBJ whole genome shotgun (WGS) entry which is preliminary data.</text>
</comment>
<evidence type="ECO:0000256" key="2">
    <source>
        <dbReference type="ARBA" id="ARBA00022516"/>
    </source>
</evidence>
<name>B0G788_9FIRM</name>
<proteinExistence type="inferred from homology"/>
<evidence type="ECO:0000256" key="3">
    <source>
        <dbReference type="ARBA" id="ARBA00022801"/>
    </source>
</evidence>
<evidence type="ECO:0000256" key="6">
    <source>
        <dbReference type="ARBA" id="ARBA00023098"/>
    </source>
</evidence>
<evidence type="ECO:0000259" key="8">
    <source>
        <dbReference type="Pfam" id="PF01643"/>
    </source>
</evidence>
<comment type="similarity">
    <text evidence="1">Belongs to the acyl-ACP thioesterase family.</text>
</comment>
<dbReference type="Proteomes" id="UP000005359">
    <property type="component" value="Unassembled WGS sequence"/>
</dbReference>
<protein>
    <submittedName>
        <fullName evidence="10">Acyl-ACP thioesterase</fullName>
    </submittedName>
</protein>
<keyword evidence="5" id="KW-0809">Transit peptide</keyword>
<evidence type="ECO:0000256" key="5">
    <source>
        <dbReference type="ARBA" id="ARBA00022946"/>
    </source>
</evidence>
<dbReference type="InterPro" id="IPR002864">
    <property type="entry name" value="Acyl-ACP_thioesterase_NHD"/>
</dbReference>
<dbReference type="InterPro" id="IPR049427">
    <property type="entry name" value="Acyl-ACP_TE_C"/>
</dbReference>
<dbReference type="InterPro" id="IPR045023">
    <property type="entry name" value="FATA/B"/>
</dbReference>
<dbReference type="PANTHER" id="PTHR31727:SF6">
    <property type="entry name" value="OLEOYL-ACYL CARRIER PROTEIN THIOESTERASE 1, CHLOROPLASTIC"/>
    <property type="match status" value="1"/>
</dbReference>
<dbReference type="InterPro" id="IPR029069">
    <property type="entry name" value="HotDog_dom_sf"/>
</dbReference>
<reference evidence="10 11" key="1">
    <citation type="submission" date="2007-10" db="EMBL/GenBank/DDBJ databases">
        <title>Draft genome sequence of Dorea formicigenerans(ATCC 27755).</title>
        <authorList>
            <person name="Sudarsanam P."/>
            <person name="Ley R."/>
            <person name="Guruge J."/>
            <person name="Turnbaugh P.J."/>
            <person name="Mahowald M."/>
            <person name="Liep D."/>
            <person name="Gordon J."/>
        </authorList>
    </citation>
    <scope>NUCLEOTIDE SEQUENCE [LARGE SCALE GENOMIC DNA]</scope>
    <source>
        <strain evidence="10 11">ATCC 27755</strain>
    </source>
</reference>
<evidence type="ECO:0000256" key="4">
    <source>
        <dbReference type="ARBA" id="ARBA00022832"/>
    </source>
</evidence>
<keyword evidence="4" id="KW-0276">Fatty acid metabolism</keyword>
<gene>
    <name evidence="10" type="ORF">DORFOR_01819</name>
</gene>